<sequence>MEQSTARASGVAPPKKKKEPGALTGKSVVVLKPCDVVERDGTVFMPNTIEMAQLKKAEKGQFKTNVQISSMMTEMDIKKIVVETFPFLKCQRLYCAGAKDNRTRLDFYGERRIWNGRFIKQKIKGNSALYIYAEEVSLSTGVVAFLDNVLLYIKNSIDKQDSTVARQIEASGIDNQSLSASSESNKSIKQPAACSNTRAHLGSVRTVAETATVTVTTSLVRLISSPSVAIVNQRTQNAIPMSSVCATQIPTHSGEQSSLRCSDEGYEHPSKKRKTAQNVSKHSKTNAGNRFRRKRSHSMTSSNSVPMSVSCPVASDQQSLVQPMPPNTGAITDTSKLAAQMENLRFGEKAGSSGKRVDNGADSRHDSQSKPLPTEEIIELGGQPHKGWSLGGGSSSLTGEQPYFIGQQTLDDIYHERVGVSMEELDTNPRMEINRQQAREKRQKERESLLTEQLHRPPLKPLYAFSSTEAAVIADPGAQGLTEGSDQYFTSSDINATSSGIYSDDDSLDSSDQSKNRIKKKKKGNKKWSMYLLASVQSSPSAQKKSGRKTSVNPGPVYPVCRGKPLTGYIFLVILEHPPPCEVQSGRAIFESLGVVPLIRLNDKTFSGRKMPAAPGPCSVKVSVESEYGRPLGETKVHYVDDPSIYPIVLRHLASKYDGSNGHARNDASNSGNGESSNENTQDDTGSSGNGGFTQQLQSLQHLVNAAVASGALWFLEPIFKSTTARMLLHSYKQTSQLPEVIARKNGHEATAKFLADITRRFSEDTEFFPDNFQKIDWSELVFLVERATEQKIGGIAVDQENCQAENDLTIDTGYFGDDETSSGNLSPQSKSDSDDNSSEISFEDSFEEDETQLKTDAFKKYSDEKPDLPSLDLSDVNFPKEGKSPLRYVKCRFVGEWYSVITT</sequence>
<accession>A0ABN8RJQ4</accession>
<protein>
    <submittedName>
        <fullName evidence="2">Uncharacterized protein</fullName>
    </submittedName>
</protein>
<feature type="compositionally biased region" description="Polar residues" evidence="1">
    <location>
        <begin position="250"/>
        <end position="260"/>
    </location>
</feature>
<proteinExistence type="predicted"/>
<gene>
    <name evidence="2" type="ORF">PLOB_00021915</name>
</gene>
<feature type="region of interest" description="Disordered" evidence="1">
    <location>
        <begin position="814"/>
        <end position="877"/>
    </location>
</feature>
<feature type="compositionally biased region" description="Basic and acidic residues" evidence="1">
    <location>
        <begin position="852"/>
        <end position="868"/>
    </location>
</feature>
<feature type="region of interest" description="Disordered" evidence="1">
    <location>
        <begin position="347"/>
        <end position="372"/>
    </location>
</feature>
<dbReference type="EMBL" id="CALNXK010000257">
    <property type="protein sequence ID" value="CAH3179486.1"/>
    <property type="molecule type" value="Genomic_DNA"/>
</dbReference>
<feature type="region of interest" description="Disordered" evidence="1">
    <location>
        <begin position="1"/>
        <end position="20"/>
    </location>
</feature>
<feature type="region of interest" description="Disordered" evidence="1">
    <location>
        <begin position="435"/>
        <end position="455"/>
    </location>
</feature>
<feature type="compositionally biased region" description="Basic and acidic residues" evidence="1">
    <location>
        <begin position="355"/>
        <end position="368"/>
    </location>
</feature>
<comment type="caution">
    <text evidence="2">The sequence shown here is derived from an EMBL/GenBank/DDBJ whole genome shotgun (WGS) entry which is preliminary data.</text>
</comment>
<feature type="compositionally biased region" description="Acidic residues" evidence="1">
    <location>
        <begin position="835"/>
        <end position="851"/>
    </location>
</feature>
<evidence type="ECO:0000313" key="3">
    <source>
        <dbReference type="Proteomes" id="UP001159405"/>
    </source>
</evidence>
<feature type="region of interest" description="Disordered" evidence="1">
    <location>
        <begin position="250"/>
        <end position="331"/>
    </location>
</feature>
<feature type="compositionally biased region" description="Polar residues" evidence="1">
    <location>
        <begin position="276"/>
        <end position="288"/>
    </location>
</feature>
<feature type="region of interest" description="Disordered" evidence="1">
    <location>
        <begin position="660"/>
        <end position="694"/>
    </location>
</feature>
<feature type="region of interest" description="Disordered" evidence="1">
    <location>
        <begin position="500"/>
        <end position="524"/>
    </location>
</feature>
<feature type="compositionally biased region" description="Polar residues" evidence="1">
    <location>
        <begin position="683"/>
        <end position="694"/>
    </location>
</feature>
<name>A0ABN8RJQ4_9CNID</name>
<organism evidence="2 3">
    <name type="scientific">Porites lobata</name>
    <dbReference type="NCBI Taxonomy" id="104759"/>
    <lineage>
        <taxon>Eukaryota</taxon>
        <taxon>Metazoa</taxon>
        <taxon>Cnidaria</taxon>
        <taxon>Anthozoa</taxon>
        <taxon>Hexacorallia</taxon>
        <taxon>Scleractinia</taxon>
        <taxon>Fungiina</taxon>
        <taxon>Poritidae</taxon>
        <taxon>Porites</taxon>
    </lineage>
</organism>
<feature type="compositionally biased region" description="Low complexity" evidence="1">
    <location>
        <begin position="669"/>
        <end position="680"/>
    </location>
</feature>
<evidence type="ECO:0000313" key="2">
    <source>
        <dbReference type="EMBL" id="CAH3179486.1"/>
    </source>
</evidence>
<dbReference type="Proteomes" id="UP001159405">
    <property type="component" value="Unassembled WGS sequence"/>
</dbReference>
<keyword evidence="3" id="KW-1185">Reference proteome</keyword>
<reference evidence="2 3" key="1">
    <citation type="submission" date="2022-05" db="EMBL/GenBank/DDBJ databases">
        <authorList>
            <consortium name="Genoscope - CEA"/>
            <person name="William W."/>
        </authorList>
    </citation>
    <scope>NUCLEOTIDE SEQUENCE [LARGE SCALE GENOMIC DNA]</scope>
</reference>
<evidence type="ECO:0000256" key="1">
    <source>
        <dbReference type="SAM" id="MobiDB-lite"/>
    </source>
</evidence>
<feature type="compositionally biased region" description="Polar residues" evidence="1">
    <location>
        <begin position="298"/>
        <end position="307"/>
    </location>
</feature>